<dbReference type="SUPFAM" id="SSF52402">
    <property type="entry name" value="Adenine nucleotide alpha hydrolases-like"/>
    <property type="match status" value="1"/>
</dbReference>
<keyword evidence="2" id="KW-1185">Reference proteome</keyword>
<evidence type="ECO:0008006" key="3">
    <source>
        <dbReference type="Google" id="ProtNLM"/>
    </source>
</evidence>
<proteinExistence type="predicted"/>
<dbReference type="Proteomes" id="UP001144297">
    <property type="component" value="Unassembled WGS sequence"/>
</dbReference>
<gene>
    <name evidence="1" type="ORF">TISLANDTSLP1_18070</name>
</gene>
<evidence type="ECO:0000313" key="2">
    <source>
        <dbReference type="Proteomes" id="UP001144297"/>
    </source>
</evidence>
<accession>A0A9W6GF24</accession>
<evidence type="ECO:0000313" key="1">
    <source>
        <dbReference type="EMBL" id="GLI54114.1"/>
    </source>
</evidence>
<name>A0A9W6GF24_9BACT</name>
<dbReference type="EMBL" id="BSDX01000001">
    <property type="protein sequence ID" value="GLI54114.1"/>
    <property type="molecule type" value="Genomic_DNA"/>
</dbReference>
<dbReference type="Gene3D" id="3.40.50.12370">
    <property type="match status" value="1"/>
</dbReference>
<organism evidence="1 2">
    <name type="scientific">Thermodesulfovibrio yellowstonii</name>
    <dbReference type="NCBI Taxonomy" id="28262"/>
    <lineage>
        <taxon>Bacteria</taxon>
        <taxon>Pseudomonadati</taxon>
        <taxon>Nitrospirota</taxon>
        <taxon>Thermodesulfovibrionia</taxon>
        <taxon>Thermodesulfovibrionales</taxon>
        <taxon>Thermodesulfovibrionaceae</taxon>
        <taxon>Thermodesulfovibrio</taxon>
    </lineage>
</organism>
<sequence length="241" mass="27968">MYKKILAEIDERITSESVARYALKFAKLSNASLYLCFIHKKEAKFEKAEATLKRVFLEAEKNNIKVECIIKEGERLKELKDIIKKEKIDIAFVPSDDFKQISKLPCSIAMVKIINMGKLSPKRILFILKGKVNYLKEKAIFIENLSKIFHVKVYINYFGKDENIEKLFSILKKHEIKIESKVFHKFSLKTVMFQALSKKIELLVVEQEKGGLLGILKPDPLTKLIENTPCNLIIFKPHHQE</sequence>
<comment type="caution">
    <text evidence="1">The sequence shown here is derived from an EMBL/GenBank/DDBJ whole genome shotgun (WGS) entry which is preliminary data.</text>
</comment>
<protein>
    <recommendedName>
        <fullName evidence="3">Universal stress protein</fullName>
    </recommendedName>
</protein>
<reference evidence="1" key="1">
    <citation type="submission" date="2022-12" db="EMBL/GenBank/DDBJ databases">
        <title>Reference genome sequencing for broad-spectrum identification of bacterial and archaeal isolates by mass spectrometry.</title>
        <authorList>
            <person name="Sekiguchi Y."/>
            <person name="Tourlousse D.M."/>
        </authorList>
    </citation>
    <scope>NUCLEOTIDE SEQUENCE</scope>
    <source>
        <strain evidence="1">TSL-P1</strain>
    </source>
</reference>
<dbReference type="AlphaFoldDB" id="A0A9W6GF24"/>